<dbReference type="InterPro" id="IPR005482">
    <property type="entry name" value="Biotin_COase_C"/>
</dbReference>
<evidence type="ECO:0000256" key="6">
    <source>
        <dbReference type="ARBA" id="ARBA00023267"/>
    </source>
</evidence>
<keyword evidence="2 10" id="KW-0436">Ligase</keyword>
<dbReference type="GO" id="GO:0046872">
    <property type="term" value="F:metal ion binding"/>
    <property type="evidence" value="ECO:0007669"/>
    <property type="project" value="InterPro"/>
</dbReference>
<gene>
    <name evidence="10" type="primary">accC</name>
    <name evidence="10" type="ORF">F4Y42_03080</name>
</gene>
<evidence type="ECO:0000259" key="9">
    <source>
        <dbReference type="PROSITE" id="PS50979"/>
    </source>
</evidence>
<dbReference type="GO" id="GO:0004075">
    <property type="term" value="F:biotin carboxylase activity"/>
    <property type="evidence" value="ECO:0007669"/>
    <property type="project" value="UniProtKB-EC"/>
</dbReference>
<evidence type="ECO:0000256" key="3">
    <source>
        <dbReference type="ARBA" id="ARBA00022741"/>
    </source>
</evidence>
<organism evidence="10">
    <name type="scientific">Caldilineaceae bacterium SB0664_bin_27</name>
    <dbReference type="NCBI Taxonomy" id="2605260"/>
    <lineage>
        <taxon>Bacteria</taxon>
        <taxon>Bacillati</taxon>
        <taxon>Chloroflexota</taxon>
        <taxon>Caldilineae</taxon>
        <taxon>Caldilineales</taxon>
        <taxon>Caldilineaceae</taxon>
    </lineage>
</organism>
<evidence type="ECO:0000313" key="10">
    <source>
        <dbReference type="EMBL" id="MXY92412.1"/>
    </source>
</evidence>
<dbReference type="InterPro" id="IPR011764">
    <property type="entry name" value="Biotin_carboxylation_dom"/>
</dbReference>
<dbReference type="Pfam" id="PF02786">
    <property type="entry name" value="CPSase_L_D2"/>
    <property type="match status" value="1"/>
</dbReference>
<dbReference type="SUPFAM" id="SSF51246">
    <property type="entry name" value="Rudiment single hybrid motif"/>
    <property type="match status" value="1"/>
</dbReference>
<dbReference type="EC" id="6.3.4.14" evidence="1"/>
<evidence type="ECO:0000259" key="8">
    <source>
        <dbReference type="PROSITE" id="PS50975"/>
    </source>
</evidence>
<dbReference type="Pfam" id="PF00289">
    <property type="entry name" value="Biotin_carb_N"/>
    <property type="match status" value="1"/>
</dbReference>
<dbReference type="SMART" id="SM00878">
    <property type="entry name" value="Biotin_carb_C"/>
    <property type="match status" value="1"/>
</dbReference>
<dbReference type="PANTHER" id="PTHR18866">
    <property type="entry name" value="CARBOXYLASE:PYRUVATE/ACETYL-COA/PROPIONYL-COA CARBOXYLASE"/>
    <property type="match status" value="1"/>
</dbReference>
<dbReference type="PROSITE" id="PS50979">
    <property type="entry name" value="BC"/>
    <property type="match status" value="1"/>
</dbReference>
<dbReference type="PANTHER" id="PTHR18866:SF33">
    <property type="entry name" value="METHYLCROTONOYL-COA CARBOXYLASE SUBUNIT ALPHA, MITOCHONDRIAL-RELATED"/>
    <property type="match status" value="1"/>
</dbReference>
<dbReference type="NCBIfam" id="TIGR00514">
    <property type="entry name" value="accC"/>
    <property type="match status" value="1"/>
</dbReference>
<protein>
    <recommendedName>
        <fullName evidence="1">biotin carboxylase</fullName>
        <ecNumber evidence="1">6.3.4.14</ecNumber>
    </recommendedName>
</protein>
<dbReference type="InterPro" id="IPR011054">
    <property type="entry name" value="Rudment_hybrid_motif"/>
</dbReference>
<dbReference type="Gene3D" id="3.30.470.20">
    <property type="entry name" value="ATP-grasp fold, B domain"/>
    <property type="match status" value="1"/>
</dbReference>
<dbReference type="FunFam" id="3.30.1490.20:FF:000003">
    <property type="entry name" value="acetyl-CoA carboxylase isoform X1"/>
    <property type="match status" value="1"/>
</dbReference>
<dbReference type="InterPro" id="IPR011761">
    <property type="entry name" value="ATP-grasp"/>
</dbReference>
<dbReference type="PROSITE" id="PS00866">
    <property type="entry name" value="CPSASE_1"/>
    <property type="match status" value="1"/>
</dbReference>
<sequence length="502" mass="55254">MFKKVLVANRGEIAVRVLRACEERGIATATVFSDVDRTALHVRYADEAYHIGPAPSRDSYLRIDKIIDVASKAGVDAIHPGYGFLAENAEFAAACADAGITFIGPSPDAIAKMGDKQTARETVAKNNVPLVPGSRKGLRDDELKATAVQIGFPLMIKATAGGGGKGMRVVHDPNQFTSALLAARREAVGAFGNGEVYLEKFISSARHIEVQILADSYGHTIHLGERECSIQRRHQKLIEEAPSVAVDENLRQELGRVAVAAAESVNYVNAGTIEFLFDPDEEKFYFLEMNTRLQVEHPVTEFVTGVDIVKEQLTIAAGRRMRYRPEDIRPKGWSIECRLTAEDPFNNFMPNSGVVTYLKEPTGPGVRVESALYRGYEVSLFYDPMVAKLIVWGENRAEAILRMRRALNEYRISGIKTSIPFHQEIMDSTEFIWGTFDTGFLDRRRLVAKNEPDPEQARIAAVAAALVAHDAGRRAVNIGGGESDAASAWKQAGRMSTMGGRW</sequence>
<evidence type="ECO:0000256" key="1">
    <source>
        <dbReference type="ARBA" id="ARBA00013263"/>
    </source>
</evidence>
<dbReference type="SUPFAM" id="SSF52440">
    <property type="entry name" value="PreATP-grasp domain"/>
    <property type="match status" value="1"/>
</dbReference>
<feature type="domain" description="ATP-grasp" evidence="8">
    <location>
        <begin position="120"/>
        <end position="317"/>
    </location>
</feature>
<dbReference type="PROSITE" id="PS50975">
    <property type="entry name" value="ATP_GRASP"/>
    <property type="match status" value="1"/>
</dbReference>
<evidence type="ECO:0000256" key="5">
    <source>
        <dbReference type="ARBA" id="ARBA00022842"/>
    </source>
</evidence>
<dbReference type="EMBL" id="VXRG01000030">
    <property type="protein sequence ID" value="MXY92412.1"/>
    <property type="molecule type" value="Genomic_DNA"/>
</dbReference>
<keyword evidence="5" id="KW-0460">Magnesium</keyword>
<keyword evidence="4 7" id="KW-0067">ATP-binding</keyword>
<evidence type="ECO:0000256" key="7">
    <source>
        <dbReference type="PROSITE-ProRule" id="PRU00409"/>
    </source>
</evidence>
<name>A0A6B0YRK4_9CHLR</name>
<reference evidence="10" key="1">
    <citation type="submission" date="2019-09" db="EMBL/GenBank/DDBJ databases">
        <title>Characterisation of the sponge microbiome using genome-centric metagenomics.</title>
        <authorList>
            <person name="Engelberts J.P."/>
            <person name="Robbins S.J."/>
            <person name="De Goeij J.M."/>
            <person name="Aranda M."/>
            <person name="Bell S.C."/>
            <person name="Webster N.S."/>
        </authorList>
    </citation>
    <scope>NUCLEOTIDE SEQUENCE</scope>
    <source>
        <strain evidence="10">SB0664_bin_27</strain>
    </source>
</reference>
<dbReference type="PROSITE" id="PS00867">
    <property type="entry name" value="CPSASE_2"/>
    <property type="match status" value="1"/>
</dbReference>
<proteinExistence type="predicted"/>
<accession>A0A6B0YRK4</accession>
<feature type="domain" description="Biotin carboxylation" evidence="9">
    <location>
        <begin position="1"/>
        <end position="446"/>
    </location>
</feature>
<evidence type="ECO:0000256" key="2">
    <source>
        <dbReference type="ARBA" id="ARBA00022598"/>
    </source>
</evidence>
<keyword evidence="6" id="KW-0092">Biotin</keyword>
<keyword evidence="3 7" id="KW-0547">Nucleotide-binding</keyword>
<dbReference type="InterPro" id="IPR005481">
    <property type="entry name" value="BC-like_N"/>
</dbReference>
<dbReference type="FunFam" id="3.40.50.20:FF:000010">
    <property type="entry name" value="Propionyl-CoA carboxylase subunit alpha"/>
    <property type="match status" value="1"/>
</dbReference>
<comment type="caution">
    <text evidence="10">The sequence shown here is derived from an EMBL/GenBank/DDBJ whole genome shotgun (WGS) entry which is preliminary data.</text>
</comment>
<dbReference type="Pfam" id="PF02785">
    <property type="entry name" value="Biotin_carb_C"/>
    <property type="match status" value="1"/>
</dbReference>
<dbReference type="NCBIfam" id="NF006367">
    <property type="entry name" value="PRK08591.1"/>
    <property type="match status" value="1"/>
</dbReference>
<dbReference type="GO" id="GO:2001295">
    <property type="term" value="P:malonyl-CoA biosynthetic process"/>
    <property type="evidence" value="ECO:0007669"/>
    <property type="project" value="UniProtKB-UniPathway"/>
</dbReference>
<evidence type="ECO:0000256" key="4">
    <source>
        <dbReference type="ARBA" id="ARBA00022840"/>
    </source>
</evidence>
<dbReference type="SUPFAM" id="SSF56059">
    <property type="entry name" value="Glutathione synthetase ATP-binding domain-like"/>
    <property type="match status" value="1"/>
</dbReference>
<dbReference type="GO" id="GO:0005524">
    <property type="term" value="F:ATP binding"/>
    <property type="evidence" value="ECO:0007669"/>
    <property type="project" value="UniProtKB-UniRule"/>
</dbReference>
<dbReference type="InterPro" id="IPR005479">
    <property type="entry name" value="CPAse_ATP-bd"/>
</dbReference>
<dbReference type="InterPro" id="IPR050856">
    <property type="entry name" value="Biotin_carboxylase_complex"/>
</dbReference>
<dbReference type="UniPathway" id="UPA00655">
    <property type="reaction ID" value="UER00711"/>
</dbReference>
<dbReference type="FunFam" id="3.30.470.20:FF:000028">
    <property type="entry name" value="Methylcrotonoyl-CoA carboxylase subunit alpha, mitochondrial"/>
    <property type="match status" value="1"/>
</dbReference>
<dbReference type="InterPro" id="IPR004549">
    <property type="entry name" value="Acetyl_CoA_COase_biotin_COase"/>
</dbReference>
<dbReference type="AlphaFoldDB" id="A0A6B0YRK4"/>
<dbReference type="InterPro" id="IPR016185">
    <property type="entry name" value="PreATP-grasp_dom_sf"/>
</dbReference>